<dbReference type="PROSITE" id="PS51012">
    <property type="entry name" value="ABC_TM2"/>
    <property type="match status" value="1"/>
</dbReference>
<evidence type="ECO:0000313" key="8">
    <source>
        <dbReference type="EMBL" id="GAA3391303.1"/>
    </source>
</evidence>
<evidence type="ECO:0000256" key="5">
    <source>
        <dbReference type="ARBA" id="ARBA00023251"/>
    </source>
</evidence>
<evidence type="ECO:0000256" key="1">
    <source>
        <dbReference type="ARBA" id="ARBA00004141"/>
    </source>
</evidence>
<dbReference type="InterPro" id="IPR047817">
    <property type="entry name" value="ABC2_TM_bact-type"/>
</dbReference>
<evidence type="ECO:0000259" key="7">
    <source>
        <dbReference type="PROSITE" id="PS51012"/>
    </source>
</evidence>
<dbReference type="PANTHER" id="PTHR43229">
    <property type="entry name" value="NODULATION PROTEIN J"/>
    <property type="match status" value="1"/>
</dbReference>
<dbReference type="Proteomes" id="UP001501676">
    <property type="component" value="Unassembled WGS sequence"/>
</dbReference>
<protein>
    <recommendedName>
        <fullName evidence="6">Transport permease protein</fullName>
    </recommendedName>
</protein>
<keyword evidence="4 6" id="KW-0472">Membrane</keyword>
<evidence type="ECO:0000313" key="9">
    <source>
        <dbReference type="Proteomes" id="UP001501676"/>
    </source>
</evidence>
<evidence type="ECO:0000256" key="2">
    <source>
        <dbReference type="ARBA" id="ARBA00022692"/>
    </source>
</evidence>
<sequence>MSTLVRDTTVVFSRELRPQLRSPFSLIFTMVQPLFFLALFAPLLPDVVGEGSPLQWFVPGIVVMSCLFGTSVTGSNLQLEMQTGSHERMLVSPLSRSSLLIGRALKEIVPMLAQTVVIILATIPFGFRLHPVGVVVGLLILSVFCVGLGALSYSLALISEGQEWIFWTVQQTLLFPLLLIAGILLPIDNGPGWLKALSHVNPLTYLVDAERVLFQGEVWNSTVAAGLVAAIVTGVFGLWVGVRTVNRNAS</sequence>
<keyword evidence="6" id="KW-0813">Transport</keyword>
<dbReference type="EMBL" id="BAAAYN010000031">
    <property type="protein sequence ID" value="GAA3391303.1"/>
    <property type="molecule type" value="Genomic_DNA"/>
</dbReference>
<keyword evidence="6" id="KW-1003">Cell membrane</keyword>
<evidence type="ECO:0000256" key="6">
    <source>
        <dbReference type="RuleBase" id="RU361157"/>
    </source>
</evidence>
<dbReference type="PANTHER" id="PTHR43229:SF2">
    <property type="entry name" value="NODULATION PROTEIN J"/>
    <property type="match status" value="1"/>
</dbReference>
<feature type="transmembrane region" description="Helical" evidence="6">
    <location>
        <begin position="56"/>
        <end position="79"/>
    </location>
</feature>
<keyword evidence="9" id="KW-1185">Reference proteome</keyword>
<feature type="transmembrane region" description="Helical" evidence="6">
    <location>
        <begin position="24"/>
        <end position="44"/>
    </location>
</feature>
<keyword evidence="3 6" id="KW-1133">Transmembrane helix</keyword>
<dbReference type="RefSeq" id="WP_345730510.1">
    <property type="nucleotide sequence ID" value="NZ_BAAAYN010000031.1"/>
</dbReference>
<comment type="subcellular location">
    <subcellularLocation>
        <location evidence="6">Cell membrane</location>
        <topology evidence="6">Multi-pass membrane protein</topology>
    </subcellularLocation>
    <subcellularLocation>
        <location evidence="1">Membrane</location>
        <topology evidence="1">Multi-pass membrane protein</topology>
    </subcellularLocation>
</comment>
<dbReference type="InterPro" id="IPR000412">
    <property type="entry name" value="ABC_2_transport"/>
</dbReference>
<reference evidence="9" key="1">
    <citation type="journal article" date="2019" name="Int. J. Syst. Evol. Microbiol.">
        <title>The Global Catalogue of Microorganisms (GCM) 10K type strain sequencing project: providing services to taxonomists for standard genome sequencing and annotation.</title>
        <authorList>
            <consortium name="The Broad Institute Genomics Platform"/>
            <consortium name="The Broad Institute Genome Sequencing Center for Infectious Disease"/>
            <person name="Wu L."/>
            <person name="Ma J."/>
        </authorList>
    </citation>
    <scope>NUCLEOTIDE SEQUENCE [LARGE SCALE GENOMIC DNA]</scope>
    <source>
        <strain evidence="9">JCM 9458</strain>
    </source>
</reference>
<dbReference type="InterPro" id="IPR013525">
    <property type="entry name" value="ABC2_TM"/>
</dbReference>
<accession>A0ABP6T3X0</accession>
<proteinExistence type="inferred from homology"/>
<name>A0ABP6T3X0_9ACTN</name>
<evidence type="ECO:0000256" key="3">
    <source>
        <dbReference type="ARBA" id="ARBA00022989"/>
    </source>
</evidence>
<dbReference type="Pfam" id="PF01061">
    <property type="entry name" value="ABC2_membrane"/>
    <property type="match status" value="1"/>
</dbReference>
<keyword evidence="5" id="KW-0046">Antibiotic resistance</keyword>
<feature type="transmembrane region" description="Helical" evidence="6">
    <location>
        <begin position="164"/>
        <end position="187"/>
    </location>
</feature>
<dbReference type="PIRSF" id="PIRSF006648">
    <property type="entry name" value="DrrB"/>
    <property type="match status" value="1"/>
</dbReference>
<comment type="similarity">
    <text evidence="6">Belongs to the ABC-2 integral membrane protein family.</text>
</comment>
<evidence type="ECO:0000256" key="4">
    <source>
        <dbReference type="ARBA" id="ARBA00023136"/>
    </source>
</evidence>
<feature type="transmembrane region" description="Helical" evidence="6">
    <location>
        <begin position="133"/>
        <end position="157"/>
    </location>
</feature>
<keyword evidence="2 6" id="KW-0812">Transmembrane</keyword>
<organism evidence="8 9">
    <name type="scientific">Cryptosporangium minutisporangium</name>
    <dbReference type="NCBI Taxonomy" id="113569"/>
    <lineage>
        <taxon>Bacteria</taxon>
        <taxon>Bacillati</taxon>
        <taxon>Actinomycetota</taxon>
        <taxon>Actinomycetes</taxon>
        <taxon>Cryptosporangiales</taxon>
        <taxon>Cryptosporangiaceae</taxon>
        <taxon>Cryptosporangium</taxon>
    </lineage>
</organism>
<feature type="transmembrane region" description="Helical" evidence="6">
    <location>
        <begin position="108"/>
        <end position="127"/>
    </location>
</feature>
<comment type="caution">
    <text evidence="8">The sequence shown here is derived from an EMBL/GenBank/DDBJ whole genome shotgun (WGS) entry which is preliminary data.</text>
</comment>
<dbReference type="InterPro" id="IPR051784">
    <property type="entry name" value="Nod_factor_ABC_transporter"/>
</dbReference>
<feature type="domain" description="ABC transmembrane type-2" evidence="7">
    <location>
        <begin position="24"/>
        <end position="248"/>
    </location>
</feature>
<gene>
    <name evidence="8" type="ORF">GCM10020369_48710</name>
</gene>
<feature type="transmembrane region" description="Helical" evidence="6">
    <location>
        <begin position="223"/>
        <end position="242"/>
    </location>
</feature>